<dbReference type="AlphaFoldDB" id="A0A7M7HL74"/>
<evidence type="ECO:0000313" key="2">
    <source>
        <dbReference type="EnsemblMetazoa" id="XP_011674861"/>
    </source>
</evidence>
<dbReference type="OrthoDB" id="9884264at2759"/>
<dbReference type="Proteomes" id="UP000007110">
    <property type="component" value="Unassembled WGS sequence"/>
</dbReference>
<keyword evidence="1" id="KW-0812">Transmembrane</keyword>
<evidence type="ECO:0000313" key="3">
    <source>
        <dbReference type="Proteomes" id="UP000007110"/>
    </source>
</evidence>
<proteinExistence type="predicted"/>
<dbReference type="InParanoid" id="A0A7M7HL74"/>
<evidence type="ECO:0000256" key="1">
    <source>
        <dbReference type="SAM" id="Phobius"/>
    </source>
</evidence>
<keyword evidence="1" id="KW-0472">Membrane</keyword>
<keyword evidence="1" id="KW-1133">Transmembrane helix</keyword>
<protein>
    <recommendedName>
        <fullName evidence="4">Ubiquinol-cytochrome-c reductase complex assembly factor 3</fullName>
    </recommendedName>
</protein>
<feature type="transmembrane region" description="Helical" evidence="1">
    <location>
        <begin position="7"/>
        <end position="25"/>
    </location>
</feature>
<dbReference type="KEGG" id="spu:105443432"/>
<reference evidence="3" key="1">
    <citation type="submission" date="2015-02" db="EMBL/GenBank/DDBJ databases">
        <title>Genome sequencing for Strongylocentrotus purpuratus.</title>
        <authorList>
            <person name="Murali S."/>
            <person name="Liu Y."/>
            <person name="Vee V."/>
            <person name="English A."/>
            <person name="Wang M."/>
            <person name="Skinner E."/>
            <person name="Han Y."/>
            <person name="Muzny D.M."/>
            <person name="Worley K.C."/>
            <person name="Gibbs R.A."/>
        </authorList>
    </citation>
    <scope>NUCLEOTIDE SEQUENCE</scope>
</reference>
<organism evidence="2 3">
    <name type="scientific">Strongylocentrotus purpuratus</name>
    <name type="common">Purple sea urchin</name>
    <dbReference type="NCBI Taxonomy" id="7668"/>
    <lineage>
        <taxon>Eukaryota</taxon>
        <taxon>Metazoa</taxon>
        <taxon>Echinodermata</taxon>
        <taxon>Eleutherozoa</taxon>
        <taxon>Echinozoa</taxon>
        <taxon>Echinoidea</taxon>
        <taxon>Euechinoidea</taxon>
        <taxon>Echinacea</taxon>
        <taxon>Camarodonta</taxon>
        <taxon>Echinidea</taxon>
        <taxon>Strongylocentrotidae</taxon>
        <taxon>Strongylocentrotus</taxon>
    </lineage>
</organism>
<dbReference type="FunCoup" id="A0A7M7HL74">
    <property type="interactions" value="200"/>
</dbReference>
<dbReference type="RefSeq" id="XP_011674861.1">
    <property type="nucleotide sequence ID" value="XM_011676559.2"/>
</dbReference>
<accession>A0A7M7HL74</accession>
<evidence type="ECO:0008006" key="4">
    <source>
        <dbReference type="Google" id="ProtNLM"/>
    </source>
</evidence>
<dbReference type="OMA" id="YVMSIGI"/>
<keyword evidence="3" id="KW-1185">Reference proteome</keyword>
<name>A0A7M7HL74_STRPU</name>
<dbReference type="GeneID" id="105443432"/>
<sequence length="78" mass="8649">MSKVLRYVMSIGIMGGSLLGGWVLMNTITPDPEELLKRLPEADPVKMAESKQRTKELVAALKAAAESPHPIYKDIKRE</sequence>
<reference evidence="2" key="2">
    <citation type="submission" date="2021-01" db="UniProtKB">
        <authorList>
            <consortium name="EnsemblMetazoa"/>
        </authorList>
    </citation>
    <scope>IDENTIFICATION</scope>
</reference>
<dbReference type="EnsemblMetazoa" id="XM_011676559">
    <property type="protein sequence ID" value="XP_011674861"/>
    <property type="gene ID" value="LOC105443432"/>
</dbReference>